<keyword evidence="1" id="KW-1133">Transmembrane helix</keyword>
<dbReference type="EMBL" id="JACBYR010000001">
    <property type="protein sequence ID" value="NYE84372.1"/>
    <property type="molecule type" value="Genomic_DNA"/>
</dbReference>
<comment type="caution">
    <text evidence="2">The sequence shown here is derived from an EMBL/GenBank/DDBJ whole genome shotgun (WGS) entry which is preliminary data.</text>
</comment>
<evidence type="ECO:0000313" key="3">
    <source>
        <dbReference type="Proteomes" id="UP000542125"/>
    </source>
</evidence>
<keyword evidence="1" id="KW-0472">Membrane</keyword>
<proteinExistence type="predicted"/>
<feature type="transmembrane region" description="Helical" evidence="1">
    <location>
        <begin position="29"/>
        <end position="49"/>
    </location>
</feature>
<keyword evidence="3" id="KW-1185">Reference proteome</keyword>
<dbReference type="Proteomes" id="UP000542125">
    <property type="component" value="Unassembled WGS sequence"/>
</dbReference>
<gene>
    <name evidence="2" type="ORF">FHW18_003643</name>
</gene>
<organism evidence="2 3">
    <name type="scientific">Pigmentiphaga litoralis</name>
    <dbReference type="NCBI Taxonomy" id="516702"/>
    <lineage>
        <taxon>Bacteria</taxon>
        <taxon>Pseudomonadati</taxon>
        <taxon>Pseudomonadota</taxon>
        <taxon>Betaproteobacteria</taxon>
        <taxon>Burkholderiales</taxon>
        <taxon>Alcaligenaceae</taxon>
        <taxon>Pigmentiphaga</taxon>
    </lineage>
</organism>
<sequence>MYFAGLVAIGWMYVTLMMAITQPTVMAGIATFFFYGLLPVTIIVYVMLAPERGRRRKAREAAEREALLAAKVADKEGQAPEAPPPG</sequence>
<evidence type="ECO:0000313" key="2">
    <source>
        <dbReference type="EMBL" id="NYE84372.1"/>
    </source>
</evidence>
<evidence type="ECO:0000256" key="1">
    <source>
        <dbReference type="SAM" id="Phobius"/>
    </source>
</evidence>
<accession>A0A7Y9IWI1</accession>
<dbReference type="RefSeq" id="WP_179588060.1">
    <property type="nucleotide sequence ID" value="NZ_JACBYR010000001.1"/>
</dbReference>
<reference evidence="2 3" key="1">
    <citation type="submission" date="2020-07" db="EMBL/GenBank/DDBJ databases">
        <title>Genomic Encyclopedia of Type Strains, Phase IV (KMG-V): Genome sequencing to study the core and pangenomes of soil and plant-associated prokaryotes.</title>
        <authorList>
            <person name="Whitman W."/>
        </authorList>
    </citation>
    <scope>NUCLEOTIDE SEQUENCE [LARGE SCALE GENOMIC DNA]</scope>
    <source>
        <strain evidence="2 3">SAS40</strain>
    </source>
</reference>
<keyword evidence="1" id="KW-0812">Transmembrane</keyword>
<dbReference type="AlphaFoldDB" id="A0A7Y9IWI1"/>
<protein>
    <submittedName>
        <fullName evidence="2">TRAP-type C4-dicarboxylate transport system permease small subunit</fullName>
    </submittedName>
</protein>
<name>A0A7Y9IWI1_9BURK</name>